<keyword evidence="4 7" id="KW-0812">Transmembrane</keyword>
<dbReference type="Proteomes" id="UP001597362">
    <property type="component" value="Unassembled WGS sequence"/>
</dbReference>
<reference evidence="10" key="1">
    <citation type="journal article" date="2019" name="Int. J. Syst. Evol. Microbiol.">
        <title>The Global Catalogue of Microorganisms (GCM) 10K type strain sequencing project: providing services to taxonomists for standard genome sequencing and annotation.</title>
        <authorList>
            <consortium name="The Broad Institute Genomics Platform"/>
            <consortium name="The Broad Institute Genome Sequencing Center for Infectious Disease"/>
            <person name="Wu L."/>
            <person name="Ma J."/>
        </authorList>
    </citation>
    <scope>NUCLEOTIDE SEQUENCE [LARGE SCALE GENOMIC DNA]</scope>
    <source>
        <strain evidence="10">GH52</strain>
    </source>
</reference>
<name>A0ABW4YJU8_9BACL</name>
<evidence type="ECO:0000256" key="2">
    <source>
        <dbReference type="ARBA" id="ARBA00006448"/>
    </source>
</evidence>
<dbReference type="EMBL" id="JBHUHO010000024">
    <property type="protein sequence ID" value="MFD2115699.1"/>
    <property type="molecule type" value="Genomic_DNA"/>
</dbReference>
<evidence type="ECO:0000256" key="1">
    <source>
        <dbReference type="ARBA" id="ARBA00004651"/>
    </source>
</evidence>
<evidence type="ECO:0000313" key="10">
    <source>
        <dbReference type="Proteomes" id="UP001597362"/>
    </source>
</evidence>
<dbReference type="Gene3D" id="3.30.240.20">
    <property type="entry name" value="bsu07140 like domains"/>
    <property type="match status" value="2"/>
</dbReference>
<dbReference type="InterPro" id="IPR023090">
    <property type="entry name" value="UPF0702_alpha/beta_dom_sf"/>
</dbReference>
<dbReference type="Pfam" id="PF04239">
    <property type="entry name" value="DUF421"/>
    <property type="match status" value="1"/>
</dbReference>
<comment type="subcellular location">
    <subcellularLocation>
        <location evidence="1">Cell membrane</location>
        <topology evidence="1">Multi-pass membrane protein</topology>
    </subcellularLocation>
</comment>
<comment type="similarity">
    <text evidence="2">Belongs to the UPF0702 family.</text>
</comment>
<keyword evidence="10" id="KW-1185">Reference proteome</keyword>
<keyword evidence="3" id="KW-1003">Cell membrane</keyword>
<feature type="transmembrane region" description="Helical" evidence="7">
    <location>
        <begin position="58"/>
        <end position="79"/>
    </location>
</feature>
<feature type="transmembrane region" description="Helical" evidence="7">
    <location>
        <begin position="7"/>
        <end position="26"/>
    </location>
</feature>
<evidence type="ECO:0000256" key="4">
    <source>
        <dbReference type="ARBA" id="ARBA00022692"/>
    </source>
</evidence>
<protein>
    <submittedName>
        <fullName evidence="9">DUF421 domain-containing protein</fullName>
    </submittedName>
</protein>
<evidence type="ECO:0000256" key="3">
    <source>
        <dbReference type="ARBA" id="ARBA00022475"/>
    </source>
</evidence>
<keyword evidence="6 7" id="KW-0472">Membrane</keyword>
<keyword evidence="5 7" id="KW-1133">Transmembrane helix</keyword>
<evidence type="ECO:0000256" key="5">
    <source>
        <dbReference type="ARBA" id="ARBA00022989"/>
    </source>
</evidence>
<evidence type="ECO:0000256" key="6">
    <source>
        <dbReference type="ARBA" id="ARBA00023136"/>
    </source>
</evidence>
<dbReference type="InterPro" id="IPR007353">
    <property type="entry name" value="DUF421"/>
</dbReference>
<dbReference type="PANTHER" id="PTHR34582">
    <property type="entry name" value="UPF0702 TRANSMEMBRANE PROTEIN YCAP"/>
    <property type="match status" value="1"/>
</dbReference>
<sequence>MPDWLEVIVRTVIAISILFIMTKMLGKRQLSQLSLFEYITGISIGNIAAYVSLDLDKYWYMGLISITVWVLISVGIEWATLKSRSIRNFVDGKGTVLLQDGKLLLKNLTKEKLTIDELLSQMRSRDIFAIDQIEYAVMESNGSINFMLKKEYQPLTADTFNWKMAKEQAPKTIIMDGIIIDESLITAGFDKQWLMNQLQQYKVPLEEVLIGQILSDNQLIIQTRDGVNYPSDQPNKATQKIADLTESYEAELKRLGQYARNDSDRKVYERALQQFKENKQ</sequence>
<dbReference type="PANTHER" id="PTHR34582:SF7">
    <property type="entry name" value="UPF0702 TRANSMEMBRANE PROTEIN YDFS"/>
    <property type="match status" value="1"/>
</dbReference>
<feature type="transmembrane region" description="Helical" evidence="7">
    <location>
        <begin position="33"/>
        <end position="52"/>
    </location>
</feature>
<dbReference type="RefSeq" id="WP_377771122.1">
    <property type="nucleotide sequence ID" value="NZ_JBHUHO010000024.1"/>
</dbReference>
<evidence type="ECO:0000313" key="9">
    <source>
        <dbReference type="EMBL" id="MFD2115699.1"/>
    </source>
</evidence>
<accession>A0ABW4YJU8</accession>
<proteinExistence type="inferred from homology"/>
<gene>
    <name evidence="9" type="ORF">ACFSJH_08160</name>
</gene>
<evidence type="ECO:0000259" key="8">
    <source>
        <dbReference type="Pfam" id="PF04239"/>
    </source>
</evidence>
<feature type="domain" description="YetF C-terminal" evidence="8">
    <location>
        <begin position="82"/>
        <end position="213"/>
    </location>
</feature>
<organism evidence="9 10">
    <name type="scientific">Paenibacillus yanchengensis</name>
    <dbReference type="NCBI Taxonomy" id="2035833"/>
    <lineage>
        <taxon>Bacteria</taxon>
        <taxon>Bacillati</taxon>
        <taxon>Bacillota</taxon>
        <taxon>Bacilli</taxon>
        <taxon>Bacillales</taxon>
        <taxon>Paenibacillaceae</taxon>
        <taxon>Paenibacillus</taxon>
    </lineage>
</organism>
<evidence type="ECO:0000256" key="7">
    <source>
        <dbReference type="SAM" id="Phobius"/>
    </source>
</evidence>
<comment type="caution">
    <text evidence="9">The sequence shown here is derived from an EMBL/GenBank/DDBJ whole genome shotgun (WGS) entry which is preliminary data.</text>
</comment>